<accession>A0ABN7WX51</accession>
<evidence type="ECO:0000313" key="2">
    <source>
        <dbReference type="Proteomes" id="UP000789901"/>
    </source>
</evidence>
<feature type="non-terminal residue" evidence="1">
    <location>
        <position position="43"/>
    </location>
</feature>
<keyword evidence="2" id="KW-1185">Reference proteome</keyword>
<proteinExistence type="predicted"/>
<gene>
    <name evidence="1" type="ORF">GMARGA_LOCUS35330</name>
</gene>
<evidence type="ECO:0000313" key="1">
    <source>
        <dbReference type="EMBL" id="CAG8841259.1"/>
    </source>
</evidence>
<comment type="caution">
    <text evidence="1">The sequence shown here is derived from an EMBL/GenBank/DDBJ whole genome shotgun (WGS) entry which is preliminary data.</text>
</comment>
<protein>
    <submittedName>
        <fullName evidence="1">37280_t:CDS:1</fullName>
    </submittedName>
</protein>
<dbReference type="Proteomes" id="UP000789901">
    <property type="component" value="Unassembled WGS sequence"/>
</dbReference>
<reference evidence="1 2" key="1">
    <citation type="submission" date="2021-06" db="EMBL/GenBank/DDBJ databases">
        <authorList>
            <person name="Kallberg Y."/>
            <person name="Tangrot J."/>
            <person name="Rosling A."/>
        </authorList>
    </citation>
    <scope>NUCLEOTIDE SEQUENCE [LARGE SCALE GENOMIC DNA]</scope>
    <source>
        <strain evidence="1 2">120-4 pot B 10/14</strain>
    </source>
</reference>
<dbReference type="EMBL" id="CAJVQB010065338">
    <property type="protein sequence ID" value="CAG8841259.1"/>
    <property type="molecule type" value="Genomic_DNA"/>
</dbReference>
<organism evidence="1 2">
    <name type="scientific">Gigaspora margarita</name>
    <dbReference type="NCBI Taxonomy" id="4874"/>
    <lineage>
        <taxon>Eukaryota</taxon>
        <taxon>Fungi</taxon>
        <taxon>Fungi incertae sedis</taxon>
        <taxon>Mucoromycota</taxon>
        <taxon>Glomeromycotina</taxon>
        <taxon>Glomeromycetes</taxon>
        <taxon>Diversisporales</taxon>
        <taxon>Gigasporaceae</taxon>
        <taxon>Gigaspora</taxon>
    </lineage>
</organism>
<sequence>MPAILGSSDQRAAATTAQNVTTTNNSQFKIATLTAIGFVCKPI</sequence>
<name>A0ABN7WX51_GIGMA</name>